<organism evidence="1 2">
    <name type="scientific">Mucilaginibacter lappiensis</name>
    <dbReference type="NCBI Taxonomy" id="354630"/>
    <lineage>
        <taxon>Bacteria</taxon>
        <taxon>Pseudomonadati</taxon>
        <taxon>Bacteroidota</taxon>
        <taxon>Sphingobacteriia</taxon>
        <taxon>Sphingobacteriales</taxon>
        <taxon>Sphingobacteriaceae</taxon>
        <taxon>Mucilaginibacter</taxon>
    </lineage>
</organism>
<sequence>MQVSTAGNQRIRQFSGRFTAKLLHRLFNCALYIPMVWSPPALPKADTQYINGLPIKVNFAPHASATILKAEIT</sequence>
<dbReference type="AlphaFoldDB" id="A0A841JLM6"/>
<name>A0A841JLM6_9SPHI</name>
<proteinExistence type="predicted"/>
<protein>
    <submittedName>
        <fullName evidence="1">Uncharacterized protein</fullName>
    </submittedName>
</protein>
<evidence type="ECO:0000313" key="2">
    <source>
        <dbReference type="Proteomes" id="UP000548326"/>
    </source>
</evidence>
<reference evidence="1 2" key="1">
    <citation type="submission" date="2020-08" db="EMBL/GenBank/DDBJ databases">
        <title>Genomic Encyclopedia of Type Strains, Phase IV (KMG-V): Genome sequencing to study the core and pangenomes of soil and plant-associated prokaryotes.</title>
        <authorList>
            <person name="Whitman W."/>
        </authorList>
    </citation>
    <scope>NUCLEOTIDE SEQUENCE [LARGE SCALE GENOMIC DNA]</scope>
    <source>
        <strain evidence="1 2">MP601</strain>
    </source>
</reference>
<gene>
    <name evidence="1" type="ORF">HDF22_005323</name>
</gene>
<dbReference type="Proteomes" id="UP000548326">
    <property type="component" value="Unassembled WGS sequence"/>
</dbReference>
<dbReference type="EMBL" id="JACHCA010000020">
    <property type="protein sequence ID" value="MBB6131172.1"/>
    <property type="molecule type" value="Genomic_DNA"/>
</dbReference>
<comment type="caution">
    <text evidence="1">The sequence shown here is derived from an EMBL/GenBank/DDBJ whole genome shotgun (WGS) entry which is preliminary data.</text>
</comment>
<evidence type="ECO:0000313" key="1">
    <source>
        <dbReference type="EMBL" id="MBB6131172.1"/>
    </source>
</evidence>
<accession>A0A841JLM6</accession>